<name>A0A2N0Q628_9GLOM</name>
<dbReference type="Proteomes" id="UP000232722">
    <property type="component" value="Unassembled WGS sequence"/>
</dbReference>
<feature type="compositionally biased region" description="Basic and acidic residues" evidence="1">
    <location>
        <begin position="33"/>
        <end position="47"/>
    </location>
</feature>
<evidence type="ECO:0000256" key="1">
    <source>
        <dbReference type="SAM" id="MobiDB-lite"/>
    </source>
</evidence>
<proteinExistence type="predicted"/>
<dbReference type="AlphaFoldDB" id="A0A2N0Q628"/>
<organism evidence="2 3">
    <name type="scientific">Rhizophagus irregularis</name>
    <dbReference type="NCBI Taxonomy" id="588596"/>
    <lineage>
        <taxon>Eukaryota</taxon>
        <taxon>Fungi</taxon>
        <taxon>Fungi incertae sedis</taxon>
        <taxon>Mucoromycota</taxon>
        <taxon>Glomeromycotina</taxon>
        <taxon>Glomeromycetes</taxon>
        <taxon>Glomerales</taxon>
        <taxon>Glomeraceae</taxon>
        <taxon>Rhizophagus</taxon>
    </lineage>
</organism>
<gene>
    <name evidence="2" type="ORF">RhiirA5_409274</name>
</gene>
<comment type="caution">
    <text evidence="2">The sequence shown here is derived from an EMBL/GenBank/DDBJ whole genome shotgun (WGS) entry which is preliminary data.</text>
</comment>
<feature type="region of interest" description="Disordered" evidence="1">
    <location>
        <begin position="1"/>
        <end position="58"/>
    </location>
</feature>
<evidence type="ECO:0000313" key="3">
    <source>
        <dbReference type="Proteomes" id="UP000232722"/>
    </source>
</evidence>
<feature type="compositionally biased region" description="Acidic residues" evidence="1">
    <location>
        <begin position="1"/>
        <end position="32"/>
    </location>
</feature>
<accession>A0A2N0Q628</accession>
<protein>
    <submittedName>
        <fullName evidence="2">Uncharacterized protein</fullName>
    </submittedName>
</protein>
<reference evidence="2 3" key="2">
    <citation type="submission" date="2017-09" db="EMBL/GenBank/DDBJ databases">
        <title>Extensive intraspecific genome diversity in a model arbuscular mycorrhizal fungus.</title>
        <authorList>
            <person name="Chen E.C."/>
            <person name="Morin E."/>
            <person name="Beaudet D."/>
            <person name="Noel J."/>
            <person name="Ndikumana S."/>
            <person name="Charron P."/>
            <person name="St-Onge C."/>
            <person name="Giorgi J."/>
            <person name="Grigoriev I.V."/>
            <person name="Roux C."/>
            <person name="Martin F.M."/>
            <person name="Corradi N."/>
        </authorList>
    </citation>
    <scope>NUCLEOTIDE SEQUENCE [LARGE SCALE GENOMIC DNA]</scope>
    <source>
        <strain evidence="2 3">A5</strain>
    </source>
</reference>
<dbReference type="VEuPathDB" id="FungiDB:RhiirFUN_018794"/>
<dbReference type="EMBL" id="LLXJ01000130">
    <property type="protein sequence ID" value="PKC14531.1"/>
    <property type="molecule type" value="Genomic_DNA"/>
</dbReference>
<sequence length="333" mass="39460">MKDDDQLFDNEEEKENDNEYNKDEEEDDDNEDTNNKEKGNNEEKEEHNNDEEERNDNEEKAIHQIIKALNEDKILFCNKESPLFGQHEITISEDCYTCTTKKELLSIYNQDSMTTLHYHHITDEEISKIFQESVSSKRGQLCIEYGLRSLPSILDKLKYKRYLQMLQDIYHIIIGKIGRLLKLTCELFSQEGENNFVKIWKNFEIPKKWFHLPNPISYYNSFMMSDLLRLAMIMPFLLNQFLKESSLKNNKTATIQQRIDILQVAKMMKAVFNKEFILDSYEELQLYLKEEFLILPKVFASFVNLPIIHINMHLLMHAKTFGTLVNSFQSIIL</sequence>
<reference evidence="2 3" key="1">
    <citation type="submission" date="2016-04" db="EMBL/GenBank/DDBJ databases">
        <title>Genome analyses suggest a sexual origin of heterokaryosis in a supposedly ancient asexual fungus.</title>
        <authorList>
            <person name="Ropars J."/>
            <person name="Sedzielewska K."/>
            <person name="Noel J."/>
            <person name="Charron P."/>
            <person name="Farinelli L."/>
            <person name="Marton T."/>
            <person name="Kruger M."/>
            <person name="Pelin A."/>
            <person name="Brachmann A."/>
            <person name="Corradi N."/>
        </authorList>
    </citation>
    <scope>NUCLEOTIDE SEQUENCE [LARGE SCALE GENOMIC DNA]</scope>
    <source>
        <strain evidence="2 3">A5</strain>
    </source>
</reference>
<dbReference type="VEuPathDB" id="FungiDB:RhiirA1_389094"/>
<dbReference type="VEuPathDB" id="FungiDB:FUN_008124"/>
<evidence type="ECO:0000313" key="2">
    <source>
        <dbReference type="EMBL" id="PKC14531.1"/>
    </source>
</evidence>